<keyword evidence="3" id="KW-1185">Reference proteome</keyword>
<keyword evidence="1" id="KW-0472">Membrane</keyword>
<dbReference type="EMBL" id="PSNW01000001">
    <property type="protein sequence ID" value="PPE75723.1"/>
    <property type="molecule type" value="Genomic_DNA"/>
</dbReference>
<dbReference type="RefSeq" id="WP_104228688.1">
    <property type="nucleotide sequence ID" value="NZ_PSNW01000001.1"/>
</dbReference>
<evidence type="ECO:0000313" key="2">
    <source>
        <dbReference type="EMBL" id="PPE75723.1"/>
    </source>
</evidence>
<feature type="transmembrane region" description="Helical" evidence="1">
    <location>
        <begin position="141"/>
        <end position="157"/>
    </location>
</feature>
<keyword evidence="1" id="KW-1133">Transmembrane helix</keyword>
<dbReference type="AlphaFoldDB" id="A0A2S5TL68"/>
<reference evidence="2 3" key="1">
    <citation type="submission" date="2018-02" db="EMBL/GenBank/DDBJ databases">
        <title>Genome sequencing of Solimonas sp. HR-BB.</title>
        <authorList>
            <person name="Lee Y."/>
            <person name="Jeon C.O."/>
        </authorList>
    </citation>
    <scope>NUCLEOTIDE SEQUENCE [LARGE SCALE GENOMIC DNA]</scope>
    <source>
        <strain evidence="2 3">HR-BB</strain>
    </source>
</reference>
<evidence type="ECO:0000256" key="1">
    <source>
        <dbReference type="SAM" id="Phobius"/>
    </source>
</evidence>
<feature type="transmembrane region" description="Helical" evidence="1">
    <location>
        <begin position="117"/>
        <end position="135"/>
    </location>
</feature>
<sequence length="326" mass="36624">MIVPSYWAEARQQQRSGNREVTLRRYGWSDSSQEAAQAHAEERLRQACARIAAGESLPRREPKVSYNGADGLPIREEVLSRHGDTVVTRNLYGARCLNTPDVLFADIDFDTGPGLRTIGAVTGVLLLLALLLGWATGSAGYGLLAALLALLGGYALARQLHRLRDRLGGGPEPRARRRIDAFLQRHPDWHLRLYRTPAGLRLLAMHRAFDAREPAVAECFAALGVDALYARMCVNQRCFRARVSPKPWRVGIAAHLRPRPGVWPVNPERLPERERWVQQYEQRAQGYAACRFVEALGQTRVSCMQALAVQRLHDEWCRAQRELPLA</sequence>
<evidence type="ECO:0000313" key="3">
    <source>
        <dbReference type="Proteomes" id="UP000238220"/>
    </source>
</evidence>
<dbReference type="Proteomes" id="UP000238220">
    <property type="component" value="Unassembled WGS sequence"/>
</dbReference>
<name>A0A2S5TL68_9GAMM</name>
<gene>
    <name evidence="2" type="ORF">C3942_02180</name>
</gene>
<organism evidence="2 3">
    <name type="scientific">Solimonas fluminis</name>
    <dbReference type="NCBI Taxonomy" id="2086571"/>
    <lineage>
        <taxon>Bacteria</taxon>
        <taxon>Pseudomonadati</taxon>
        <taxon>Pseudomonadota</taxon>
        <taxon>Gammaproteobacteria</taxon>
        <taxon>Nevskiales</taxon>
        <taxon>Nevskiaceae</taxon>
        <taxon>Solimonas</taxon>
    </lineage>
</organism>
<protein>
    <recommendedName>
        <fullName evidence="4">Transmembrane protein</fullName>
    </recommendedName>
</protein>
<evidence type="ECO:0008006" key="4">
    <source>
        <dbReference type="Google" id="ProtNLM"/>
    </source>
</evidence>
<comment type="caution">
    <text evidence="2">The sequence shown here is derived from an EMBL/GenBank/DDBJ whole genome shotgun (WGS) entry which is preliminary data.</text>
</comment>
<dbReference type="OrthoDB" id="877274at2"/>
<accession>A0A2S5TL68</accession>
<keyword evidence="1" id="KW-0812">Transmembrane</keyword>
<proteinExistence type="predicted"/>